<feature type="region of interest" description="Disordered" evidence="1">
    <location>
        <begin position="265"/>
        <end position="316"/>
    </location>
</feature>
<dbReference type="EMBL" id="CP031036">
    <property type="protein sequence ID" value="QDZ19842.1"/>
    <property type="molecule type" value="Genomic_DNA"/>
</dbReference>
<evidence type="ECO:0000313" key="2">
    <source>
        <dbReference type="EMBL" id="QDZ19842.1"/>
    </source>
</evidence>
<dbReference type="Proteomes" id="UP000316726">
    <property type="component" value="Chromosome 3"/>
</dbReference>
<feature type="compositionally biased region" description="Acidic residues" evidence="1">
    <location>
        <begin position="43"/>
        <end position="52"/>
    </location>
</feature>
<dbReference type="OrthoDB" id="10690893at2759"/>
<protein>
    <submittedName>
        <fullName evidence="2">Uncharacterized protein</fullName>
    </submittedName>
</protein>
<gene>
    <name evidence="2" type="ORF">A3770_03p23600</name>
</gene>
<reference evidence="2 3" key="1">
    <citation type="submission" date="2018-07" db="EMBL/GenBank/DDBJ databases">
        <title>The complete nuclear genome of the prasinophyte Chloropicon primus (CCMP1205).</title>
        <authorList>
            <person name="Pombert J.-F."/>
            <person name="Otis C."/>
            <person name="Turmel M."/>
            <person name="Lemieux C."/>
        </authorList>
    </citation>
    <scope>NUCLEOTIDE SEQUENCE [LARGE SCALE GENOMIC DNA]</scope>
    <source>
        <strain evidence="2 3">CCMP1205</strain>
    </source>
</reference>
<organism evidence="2 3">
    <name type="scientific">Chloropicon primus</name>
    <dbReference type="NCBI Taxonomy" id="1764295"/>
    <lineage>
        <taxon>Eukaryota</taxon>
        <taxon>Viridiplantae</taxon>
        <taxon>Chlorophyta</taxon>
        <taxon>Chloropicophyceae</taxon>
        <taxon>Chloropicales</taxon>
        <taxon>Chloropicaceae</taxon>
        <taxon>Chloropicon</taxon>
    </lineage>
</organism>
<feature type="compositionally biased region" description="Basic and acidic residues" evidence="1">
    <location>
        <begin position="1"/>
        <end position="10"/>
    </location>
</feature>
<feature type="region of interest" description="Disordered" evidence="1">
    <location>
        <begin position="39"/>
        <end position="58"/>
    </location>
</feature>
<proteinExistence type="predicted"/>
<dbReference type="STRING" id="1764295.A0A5B8MKE7"/>
<sequence length="417" mass="47503">MATQKDERTPLRAIQPEIVHGQEDKVEGLVFEEKLTEFGGGSLDEDEVDENEAPLQAGPEIQLSASPKRTGMAMSRATARRPRNTAAVRRSLLLRTSMRASMSAAGGAPGAGEQFQREVFDVHSEIDKLLGGLKGELEEWRSDFQSLQVWFFSQVMCVEYPEGGAGLRSLSEFQALLQRFLDENEFDLQDLEARLKSSEEDRAELQDLLQEGSAAVNDLEAELEAERKEKKEFGKKVKEAEREKKWHSEELQKIAEELKEAQNELGAKEKELEREKQLEREKRGFEEEKVERDRKKAEHEKKRLEEELERAGHEKETLRKAAEKEAEMYEQQIQQVRKEFSGISESNAEIQVEVKRLLLALEARTNELEAERVAHKKAMEAAASLAASQAVKQQKEIDDLKKDKDGLKEKVLGLFDL</sequence>
<dbReference type="AlphaFoldDB" id="A0A5B8MKE7"/>
<name>A0A5B8MKE7_9CHLO</name>
<evidence type="ECO:0000313" key="3">
    <source>
        <dbReference type="Proteomes" id="UP000316726"/>
    </source>
</evidence>
<evidence type="ECO:0000256" key="1">
    <source>
        <dbReference type="SAM" id="MobiDB-lite"/>
    </source>
</evidence>
<keyword evidence="3" id="KW-1185">Reference proteome</keyword>
<accession>A0A5B8MKE7</accession>
<feature type="region of interest" description="Disordered" evidence="1">
    <location>
        <begin position="1"/>
        <end position="20"/>
    </location>
</feature>